<gene>
    <name evidence="4" type="ORF">M153_25542000468</name>
</gene>
<proteinExistence type="inferred from homology"/>
<keyword evidence="3" id="KW-0687">Ribonucleoprotein</keyword>
<dbReference type="Gene3D" id="3.10.440.10">
    <property type="match status" value="1"/>
</dbReference>
<organism evidence="4 5">
    <name type="scientific">Pseudoloma neurophilia</name>
    <dbReference type="NCBI Taxonomy" id="146866"/>
    <lineage>
        <taxon>Eukaryota</taxon>
        <taxon>Fungi</taxon>
        <taxon>Fungi incertae sedis</taxon>
        <taxon>Microsporidia</taxon>
        <taxon>Pseudoloma</taxon>
    </lineage>
</organism>
<dbReference type="PANTHER" id="PTHR10956:SF0">
    <property type="entry name" value="60S RIBOSOMAL PROTEIN L31"/>
    <property type="match status" value="1"/>
</dbReference>
<protein>
    <submittedName>
        <fullName evidence="4">60S ribosomal protein L31</fullName>
    </submittedName>
</protein>
<dbReference type="InterPro" id="IPR023621">
    <property type="entry name" value="Ribosomal_eL31_dom_sf"/>
</dbReference>
<accession>A0A0R0LR97</accession>
<name>A0A0R0LR97_9MICR</name>
<dbReference type="SUPFAM" id="SSF54575">
    <property type="entry name" value="Ribosomal protein L31e"/>
    <property type="match status" value="1"/>
</dbReference>
<evidence type="ECO:0000256" key="3">
    <source>
        <dbReference type="ARBA" id="ARBA00023274"/>
    </source>
</evidence>
<comment type="similarity">
    <text evidence="1">Belongs to the eukaryotic ribosomal protein eL31 family.</text>
</comment>
<dbReference type="GO" id="GO:0022625">
    <property type="term" value="C:cytosolic large ribosomal subunit"/>
    <property type="evidence" value="ECO:0007669"/>
    <property type="project" value="TreeGrafter"/>
</dbReference>
<dbReference type="EMBL" id="LGUB01001529">
    <property type="protein sequence ID" value="KRH91784.1"/>
    <property type="molecule type" value="Genomic_DNA"/>
</dbReference>
<evidence type="ECO:0000256" key="1">
    <source>
        <dbReference type="ARBA" id="ARBA00010808"/>
    </source>
</evidence>
<dbReference type="Pfam" id="PF01198">
    <property type="entry name" value="Ribosomal_L31e"/>
    <property type="match status" value="1"/>
</dbReference>
<dbReference type="Proteomes" id="UP000051530">
    <property type="component" value="Unassembled WGS sequence"/>
</dbReference>
<comment type="caution">
    <text evidence="4">The sequence shown here is derived from an EMBL/GenBank/DDBJ whole genome shotgun (WGS) entry which is preliminary data.</text>
</comment>
<dbReference type="AlphaFoldDB" id="A0A0R0LR97"/>
<dbReference type="GO" id="GO:0002181">
    <property type="term" value="P:cytoplasmic translation"/>
    <property type="evidence" value="ECO:0007669"/>
    <property type="project" value="TreeGrafter"/>
</dbReference>
<evidence type="ECO:0000313" key="4">
    <source>
        <dbReference type="EMBL" id="KRH91784.1"/>
    </source>
</evidence>
<dbReference type="PANTHER" id="PTHR10956">
    <property type="entry name" value="60S RIBOSOMAL PROTEIN L31"/>
    <property type="match status" value="1"/>
</dbReference>
<dbReference type="OrthoDB" id="9739313at2759"/>
<dbReference type="InterPro" id="IPR000054">
    <property type="entry name" value="Ribosomal_eL31"/>
</dbReference>
<reference evidence="4 5" key="1">
    <citation type="submission" date="2015-07" db="EMBL/GenBank/DDBJ databases">
        <title>The genome of Pseudoloma neurophilia, a relevant intracellular parasite of the zebrafish.</title>
        <authorList>
            <person name="Ndikumana S."/>
            <person name="Pelin A."/>
            <person name="Sanders J."/>
            <person name="Corradi N."/>
        </authorList>
    </citation>
    <scope>NUCLEOTIDE SEQUENCE [LARGE SCALE GENOMIC DNA]</scope>
    <source>
        <strain evidence="4 5">MK1</strain>
    </source>
</reference>
<keyword evidence="5" id="KW-1185">Reference proteome</keyword>
<sequence>MTNPMKDFKTIDLTINIRKITQGDSWRWKTKQAIKRIKQHLLKYYKLTKSDADVSLAPELNKHIFSRGMKNPPKKIRVRVEPSTSRKDANRRVFRVSQIIVGGFKGLSTECVVE</sequence>
<keyword evidence="2 4" id="KW-0689">Ribosomal protein</keyword>
<dbReference type="VEuPathDB" id="MicrosporidiaDB:M153_25542000468"/>
<evidence type="ECO:0000313" key="5">
    <source>
        <dbReference type="Proteomes" id="UP000051530"/>
    </source>
</evidence>
<dbReference type="SMART" id="SM01380">
    <property type="entry name" value="Ribosomal_L31e"/>
    <property type="match status" value="1"/>
</dbReference>
<evidence type="ECO:0000256" key="2">
    <source>
        <dbReference type="ARBA" id="ARBA00022980"/>
    </source>
</evidence>
<dbReference type="GO" id="GO:0003735">
    <property type="term" value="F:structural constituent of ribosome"/>
    <property type="evidence" value="ECO:0007669"/>
    <property type="project" value="InterPro"/>
</dbReference>